<gene>
    <name evidence="2" type="ORF">CLOSAC_43500</name>
</gene>
<reference evidence="2 3" key="1">
    <citation type="submission" date="2016-05" db="EMBL/GenBank/DDBJ databases">
        <title>Microbial solvent formation.</title>
        <authorList>
            <person name="Poehlein A."/>
            <person name="Montoya Solano J.D."/>
            <person name="Flitsch S."/>
            <person name="Krabben P."/>
            <person name="Duerre P."/>
            <person name="Daniel R."/>
        </authorList>
    </citation>
    <scope>NUCLEOTIDE SEQUENCE [LARGE SCALE GENOMIC DNA]</scope>
    <source>
        <strain evidence="2 3">L1-8</strain>
    </source>
</reference>
<dbReference type="RefSeq" id="WP_207651934.1">
    <property type="nucleotide sequence ID" value="NZ_LZYZ01000010.1"/>
</dbReference>
<dbReference type="Pfam" id="PF12639">
    <property type="entry name" value="Colicin-DNase"/>
    <property type="match status" value="1"/>
</dbReference>
<sequence>MIGNFEGAFENNHFKDSDNIDNRNLESERPRDMECQPENSRFNSVLEDFSYSDSDRPINEGPGPISIDKIEKIEDIDKPVFSEVSGILPRNGGEWTGEPGNSDWKPDPSIEPGDRNGTNPELKTWEEIMEEYGFESIPFEDGEPNFSEVSKGEVEIDDFSDDRSSNFDQADEKLAEQKGCTPEEVAAWREENKYTWHECKDCKTMQKVPTEVHGNISHSGGISKYKSENNV</sequence>
<protein>
    <submittedName>
        <fullName evidence="2">Uncharacterized protein</fullName>
    </submittedName>
</protein>
<proteinExistence type="predicted"/>
<accession>A0A1S8MQI6</accession>
<organism evidence="2 3">
    <name type="scientific">Clostridium saccharobutylicum</name>
    <dbReference type="NCBI Taxonomy" id="169679"/>
    <lineage>
        <taxon>Bacteria</taxon>
        <taxon>Bacillati</taxon>
        <taxon>Bacillota</taxon>
        <taxon>Clostridia</taxon>
        <taxon>Eubacteriales</taxon>
        <taxon>Clostridiaceae</taxon>
        <taxon>Clostridium</taxon>
    </lineage>
</organism>
<feature type="region of interest" description="Disordered" evidence="1">
    <location>
        <begin position="84"/>
        <end position="120"/>
    </location>
</feature>
<feature type="region of interest" description="Disordered" evidence="1">
    <location>
        <begin position="212"/>
        <end position="231"/>
    </location>
</feature>
<name>A0A1S8MQI6_CLOSA</name>
<dbReference type="EMBL" id="LZYZ01000010">
    <property type="protein sequence ID" value="OOM06430.1"/>
    <property type="molecule type" value="Genomic_DNA"/>
</dbReference>
<dbReference type="Proteomes" id="UP000191154">
    <property type="component" value="Unassembled WGS sequence"/>
</dbReference>
<feature type="compositionally biased region" description="Basic and acidic residues" evidence="1">
    <location>
        <begin position="12"/>
        <end position="34"/>
    </location>
</feature>
<feature type="compositionally biased region" description="Basic and acidic residues" evidence="1">
    <location>
        <begin position="104"/>
        <end position="114"/>
    </location>
</feature>
<comment type="caution">
    <text evidence="2">The sequence shown here is derived from an EMBL/GenBank/DDBJ whole genome shotgun (WGS) entry which is preliminary data.</text>
</comment>
<evidence type="ECO:0000313" key="3">
    <source>
        <dbReference type="Proteomes" id="UP000191154"/>
    </source>
</evidence>
<feature type="region of interest" description="Disordered" evidence="1">
    <location>
        <begin position="1"/>
        <end position="44"/>
    </location>
</feature>
<evidence type="ECO:0000313" key="2">
    <source>
        <dbReference type="EMBL" id="OOM06430.1"/>
    </source>
</evidence>
<evidence type="ECO:0000256" key="1">
    <source>
        <dbReference type="SAM" id="MobiDB-lite"/>
    </source>
</evidence>
<dbReference type="AlphaFoldDB" id="A0A1S8MQI6"/>